<comment type="similarity">
    <text evidence="2">Belongs to the GOLPH3/VPS74 family.</text>
</comment>
<dbReference type="Proteomes" id="UP000095280">
    <property type="component" value="Unplaced"/>
</dbReference>
<evidence type="ECO:0000256" key="3">
    <source>
        <dbReference type="ARBA" id="ARBA00023034"/>
    </source>
</evidence>
<accession>A0A1I8FM03</accession>
<feature type="region of interest" description="Disordered" evidence="6">
    <location>
        <begin position="73"/>
        <end position="93"/>
    </location>
</feature>
<dbReference type="PANTHER" id="PTHR12704:SF2">
    <property type="entry name" value="GOLGI PHOSPHOPROTEIN 3 HOMOLOG SAURON"/>
    <property type="match status" value="1"/>
</dbReference>
<comment type="subcellular location">
    <subcellularLocation>
        <location evidence="1">Golgi apparatus membrane</location>
        <topology evidence="1">Peripheral membrane protein</topology>
        <orientation evidence="1">Cytoplasmic side</orientation>
    </subcellularLocation>
</comment>
<dbReference type="Pfam" id="PF05719">
    <property type="entry name" value="GPP34"/>
    <property type="match status" value="2"/>
</dbReference>
<dbReference type="GO" id="GO:0031985">
    <property type="term" value="C:Golgi cisterna"/>
    <property type="evidence" value="ECO:0007669"/>
    <property type="project" value="TreeGrafter"/>
</dbReference>
<protein>
    <submittedName>
        <fullName evidence="8">RUN domain-containing protein</fullName>
    </submittedName>
</protein>
<evidence type="ECO:0000256" key="1">
    <source>
        <dbReference type="ARBA" id="ARBA00004255"/>
    </source>
</evidence>
<keyword evidence="4" id="KW-0446">Lipid-binding</keyword>
<proteinExistence type="inferred from homology"/>
<dbReference type="GO" id="GO:0048194">
    <property type="term" value="P:Golgi vesicle budding"/>
    <property type="evidence" value="ECO:0007669"/>
    <property type="project" value="TreeGrafter"/>
</dbReference>
<dbReference type="Gene3D" id="1.10.3630.10">
    <property type="entry name" value="yeast vps74-n-term truncation variant domain like"/>
    <property type="match status" value="2"/>
</dbReference>
<sequence length="202" mass="22566">EVLLLGLKDREGYTSFWNDSISSGLRGAILIELALRGAGSTGTSWRQAAHAHLAPRAHLDRIPEWRDMEPVEAGLPAAQRSRTPGQKPSGEERLHNREAELRAIRHDHPPLVDGQVKQKIVRKVQDCVLTIRSGFDKRSMALLFVAHASDVLENAFAPLPDDDYELAMRRTRELLELDFDAESVKEGACPMLWAVAQAFAKR</sequence>
<evidence type="ECO:0000256" key="6">
    <source>
        <dbReference type="SAM" id="MobiDB-lite"/>
    </source>
</evidence>
<evidence type="ECO:0000313" key="8">
    <source>
        <dbReference type="WBParaSite" id="maker-unitig_39794-snap-gene-0.2-mRNA-1"/>
    </source>
</evidence>
<dbReference type="GO" id="GO:0006890">
    <property type="term" value="P:retrograde vesicle-mediated transport, Golgi to endoplasmic reticulum"/>
    <property type="evidence" value="ECO:0007669"/>
    <property type="project" value="TreeGrafter"/>
</dbReference>
<dbReference type="InterPro" id="IPR008628">
    <property type="entry name" value="GPP34-like"/>
</dbReference>
<reference evidence="8" key="1">
    <citation type="submission" date="2016-11" db="UniProtKB">
        <authorList>
            <consortium name="WormBaseParasite"/>
        </authorList>
    </citation>
    <scope>IDENTIFICATION</scope>
</reference>
<dbReference type="GO" id="GO:0005829">
    <property type="term" value="C:cytosol"/>
    <property type="evidence" value="ECO:0007669"/>
    <property type="project" value="TreeGrafter"/>
</dbReference>
<dbReference type="PANTHER" id="PTHR12704">
    <property type="entry name" value="TRANS-GOLGI PROTEIN GMX33"/>
    <property type="match status" value="1"/>
</dbReference>
<dbReference type="GO" id="GO:0043001">
    <property type="term" value="P:Golgi to plasma membrane protein transport"/>
    <property type="evidence" value="ECO:0007669"/>
    <property type="project" value="TreeGrafter"/>
</dbReference>
<dbReference type="GO" id="GO:0070273">
    <property type="term" value="F:phosphatidylinositol-4-phosphate binding"/>
    <property type="evidence" value="ECO:0007669"/>
    <property type="project" value="InterPro"/>
</dbReference>
<organism evidence="7 8">
    <name type="scientific">Macrostomum lignano</name>
    <dbReference type="NCBI Taxonomy" id="282301"/>
    <lineage>
        <taxon>Eukaryota</taxon>
        <taxon>Metazoa</taxon>
        <taxon>Spiralia</taxon>
        <taxon>Lophotrochozoa</taxon>
        <taxon>Platyhelminthes</taxon>
        <taxon>Rhabditophora</taxon>
        <taxon>Macrostomorpha</taxon>
        <taxon>Macrostomida</taxon>
        <taxon>Macrostomidae</taxon>
        <taxon>Macrostomum</taxon>
    </lineage>
</organism>
<evidence type="ECO:0000256" key="4">
    <source>
        <dbReference type="ARBA" id="ARBA00023121"/>
    </source>
</evidence>
<keyword evidence="3" id="KW-0333">Golgi apparatus</keyword>
<dbReference type="InterPro" id="IPR038261">
    <property type="entry name" value="GPP34-like_sf"/>
</dbReference>
<evidence type="ECO:0000256" key="2">
    <source>
        <dbReference type="ARBA" id="ARBA00007284"/>
    </source>
</evidence>
<evidence type="ECO:0000313" key="7">
    <source>
        <dbReference type="Proteomes" id="UP000095280"/>
    </source>
</evidence>
<dbReference type="GO" id="GO:0005802">
    <property type="term" value="C:trans-Golgi network"/>
    <property type="evidence" value="ECO:0007669"/>
    <property type="project" value="TreeGrafter"/>
</dbReference>
<keyword evidence="5" id="KW-0472">Membrane</keyword>
<name>A0A1I8FM03_9PLAT</name>
<dbReference type="AlphaFoldDB" id="A0A1I8FM03"/>
<dbReference type="GO" id="GO:0007030">
    <property type="term" value="P:Golgi organization"/>
    <property type="evidence" value="ECO:0007669"/>
    <property type="project" value="TreeGrafter"/>
</dbReference>
<dbReference type="GO" id="GO:0000139">
    <property type="term" value="C:Golgi membrane"/>
    <property type="evidence" value="ECO:0007669"/>
    <property type="project" value="UniProtKB-SubCell"/>
</dbReference>
<keyword evidence="7" id="KW-1185">Reference proteome</keyword>
<evidence type="ECO:0000256" key="5">
    <source>
        <dbReference type="ARBA" id="ARBA00023136"/>
    </source>
</evidence>
<dbReference type="WBParaSite" id="maker-unitig_39794-snap-gene-0.2-mRNA-1">
    <property type="protein sequence ID" value="maker-unitig_39794-snap-gene-0.2-mRNA-1"/>
    <property type="gene ID" value="maker-unitig_39794-snap-gene-0.2"/>
</dbReference>